<dbReference type="OrthoDB" id="852169at2"/>
<proteinExistence type="predicted"/>
<sequence length="134" mass="15425">MEQVYLSADKYDVCFNDAIQYVTMRFKAHIQGEEYRASLLKGIECLQSLGYTKWLISSSSLIVINSDDQLWIMKEWIPISFRAGLKYFAALLPLSNTGRNTLENMGLSLSNDSFTFRFFEDESSAIQWLSLQPN</sequence>
<dbReference type="RefSeq" id="WP_155702958.1">
    <property type="nucleotide sequence ID" value="NZ_CP034235.1"/>
</dbReference>
<keyword evidence="2" id="KW-1185">Reference proteome</keyword>
<accession>A0A6B8RPT6</accession>
<gene>
    <name evidence="1" type="ORF">EHS13_24680</name>
</gene>
<reference evidence="2" key="1">
    <citation type="submission" date="2018-11" db="EMBL/GenBank/DDBJ databases">
        <title>Complete genome sequence of Paenibacillus sp. ML311-T8.</title>
        <authorList>
            <person name="Nam Y.-D."/>
            <person name="Kang J."/>
            <person name="Chung W.-H."/>
            <person name="Park Y.S."/>
        </authorList>
    </citation>
    <scope>NUCLEOTIDE SEQUENCE [LARGE SCALE GENOMIC DNA]</scope>
    <source>
        <strain evidence="2">ML311-T8</strain>
    </source>
</reference>
<evidence type="ECO:0000313" key="2">
    <source>
        <dbReference type="Proteomes" id="UP000426246"/>
    </source>
</evidence>
<evidence type="ECO:0008006" key="3">
    <source>
        <dbReference type="Google" id="ProtNLM"/>
    </source>
</evidence>
<organism evidence="1 2">
    <name type="scientific">Paenibacillus psychroresistens</name>
    <dbReference type="NCBI Taxonomy" id="1778678"/>
    <lineage>
        <taxon>Bacteria</taxon>
        <taxon>Bacillati</taxon>
        <taxon>Bacillota</taxon>
        <taxon>Bacilli</taxon>
        <taxon>Bacillales</taxon>
        <taxon>Paenibacillaceae</taxon>
        <taxon>Paenibacillus</taxon>
    </lineage>
</organism>
<name>A0A6B8RPT6_9BACL</name>
<dbReference type="EMBL" id="CP034235">
    <property type="protein sequence ID" value="QGQ97857.1"/>
    <property type="molecule type" value="Genomic_DNA"/>
</dbReference>
<protein>
    <recommendedName>
        <fullName evidence="3">STAS/SEC14 domain-containing protein</fullName>
    </recommendedName>
</protein>
<evidence type="ECO:0000313" key="1">
    <source>
        <dbReference type="EMBL" id="QGQ97857.1"/>
    </source>
</evidence>
<dbReference type="KEGG" id="ppsc:EHS13_24680"/>
<dbReference type="Proteomes" id="UP000426246">
    <property type="component" value="Chromosome"/>
</dbReference>
<dbReference type="AlphaFoldDB" id="A0A6B8RPT6"/>